<keyword evidence="3 5" id="KW-0554">One-carbon metabolism</keyword>
<protein>
    <recommendedName>
        <fullName evidence="5">GTP cyclohydrolase 1</fullName>
        <ecNumber evidence="5">3.5.4.16</ecNumber>
    </recommendedName>
    <alternativeName>
        <fullName evidence="5">GTP cyclohydrolase I</fullName>
        <shortName evidence="5">GTP-CH-I</shortName>
    </alternativeName>
</protein>
<dbReference type="GO" id="GO:0006729">
    <property type="term" value="P:tetrahydrobiopterin biosynthetic process"/>
    <property type="evidence" value="ECO:0007669"/>
    <property type="project" value="TreeGrafter"/>
</dbReference>
<comment type="subunit">
    <text evidence="5">Homopolymer.</text>
</comment>
<feature type="binding site" evidence="5">
    <location>
        <position position="156"/>
    </location>
    <ligand>
        <name>Zn(2+)</name>
        <dbReference type="ChEBI" id="CHEBI:29105"/>
    </ligand>
</feature>
<organism evidence="7">
    <name type="scientific">Veillonella atypica</name>
    <dbReference type="NCBI Taxonomy" id="39777"/>
    <lineage>
        <taxon>Bacteria</taxon>
        <taxon>Bacillati</taxon>
        <taxon>Bacillota</taxon>
        <taxon>Negativicutes</taxon>
        <taxon>Veillonellales</taxon>
        <taxon>Veillonellaceae</taxon>
        <taxon>Veillonella</taxon>
    </lineage>
</organism>
<dbReference type="GO" id="GO:0003934">
    <property type="term" value="F:GTP cyclohydrolase I activity"/>
    <property type="evidence" value="ECO:0007669"/>
    <property type="project" value="UniProtKB-UniRule"/>
</dbReference>
<evidence type="ECO:0000256" key="2">
    <source>
        <dbReference type="ARBA" id="ARBA00005080"/>
    </source>
</evidence>
<keyword evidence="5" id="KW-0862">Zinc</keyword>
<comment type="caution">
    <text evidence="7">The sequence shown here is derived from an EMBL/GenBank/DDBJ whole genome shotgun (WGS) entry which is preliminary data.</text>
</comment>
<dbReference type="PANTHER" id="PTHR11109">
    <property type="entry name" value="GTP CYCLOHYDROLASE I"/>
    <property type="match status" value="1"/>
</dbReference>
<feature type="binding site" evidence="5">
    <location>
        <position position="87"/>
    </location>
    <ligand>
        <name>Zn(2+)</name>
        <dbReference type="ChEBI" id="CHEBI:29105"/>
    </ligand>
</feature>
<feature type="binding site" evidence="5">
    <location>
        <position position="84"/>
    </location>
    <ligand>
        <name>Zn(2+)</name>
        <dbReference type="ChEBI" id="CHEBI:29105"/>
    </ligand>
</feature>
<evidence type="ECO:0000256" key="4">
    <source>
        <dbReference type="ARBA" id="ARBA00022801"/>
    </source>
</evidence>
<comment type="pathway">
    <text evidence="2 5">Cofactor biosynthesis; 7,8-dihydroneopterin triphosphate biosynthesis; 7,8-dihydroneopterin triphosphate from GTP: step 1/1.</text>
</comment>
<dbReference type="STRING" id="39777.B7L28_05990"/>
<feature type="domain" description="GTP cyclohydrolase I" evidence="6">
    <location>
        <begin position="12"/>
        <end position="187"/>
    </location>
</feature>
<accession>A0A133S1T1</accession>
<dbReference type="GO" id="GO:0005737">
    <property type="term" value="C:cytoplasm"/>
    <property type="evidence" value="ECO:0007669"/>
    <property type="project" value="TreeGrafter"/>
</dbReference>
<dbReference type="InterPro" id="IPR043134">
    <property type="entry name" value="GTP-CH-I_N"/>
</dbReference>
<reference evidence="7 8" key="1">
    <citation type="submission" date="2016-01" db="EMBL/GenBank/DDBJ databases">
        <authorList>
            <person name="Oliw E.H."/>
        </authorList>
    </citation>
    <scope>NUCLEOTIDE SEQUENCE [LARGE SCALE GENOMIC DNA]</scope>
    <source>
        <strain evidence="7 8">CMW7756B</strain>
    </source>
</reference>
<dbReference type="InterPro" id="IPR001474">
    <property type="entry name" value="GTP_CycHdrlase_I"/>
</dbReference>
<dbReference type="GO" id="GO:0046654">
    <property type="term" value="P:tetrahydrofolate biosynthetic process"/>
    <property type="evidence" value="ECO:0007669"/>
    <property type="project" value="UniProtKB-UniRule"/>
</dbReference>
<evidence type="ECO:0000256" key="3">
    <source>
        <dbReference type="ARBA" id="ARBA00022563"/>
    </source>
</evidence>
<dbReference type="GO" id="GO:0006730">
    <property type="term" value="P:one-carbon metabolic process"/>
    <property type="evidence" value="ECO:0007669"/>
    <property type="project" value="UniProtKB-UniRule"/>
</dbReference>
<keyword evidence="5" id="KW-0479">Metal-binding</keyword>
<dbReference type="NCBIfam" id="NF006826">
    <property type="entry name" value="PRK09347.1-3"/>
    <property type="match status" value="1"/>
</dbReference>
<evidence type="ECO:0000259" key="6">
    <source>
        <dbReference type="Pfam" id="PF01227"/>
    </source>
</evidence>
<name>A0A133S1T1_9FIRM</name>
<dbReference type="Gene3D" id="3.30.1130.10">
    <property type="match status" value="1"/>
</dbReference>
<dbReference type="EC" id="3.5.4.16" evidence="5"/>
<dbReference type="FunFam" id="3.30.1130.10:FF:000001">
    <property type="entry name" value="GTP cyclohydrolase 1"/>
    <property type="match status" value="1"/>
</dbReference>
<evidence type="ECO:0000313" key="8">
    <source>
        <dbReference type="Proteomes" id="UP000070226"/>
    </source>
</evidence>
<dbReference type="GO" id="GO:0005525">
    <property type="term" value="F:GTP binding"/>
    <property type="evidence" value="ECO:0007669"/>
    <property type="project" value="UniProtKB-KW"/>
</dbReference>
<dbReference type="HAMAP" id="MF_00223">
    <property type="entry name" value="FolE"/>
    <property type="match status" value="1"/>
</dbReference>
<dbReference type="InterPro" id="IPR043133">
    <property type="entry name" value="GTP-CH-I_C/QueF"/>
</dbReference>
<evidence type="ECO:0000313" key="7">
    <source>
        <dbReference type="EMBL" id="KXA62313.1"/>
    </source>
</evidence>
<dbReference type="InterPro" id="IPR018234">
    <property type="entry name" value="GTP_CycHdrlase_I_CS"/>
</dbReference>
<dbReference type="UniPathway" id="UPA00848">
    <property type="reaction ID" value="UER00151"/>
</dbReference>
<dbReference type="PROSITE" id="PS00859">
    <property type="entry name" value="GTP_CYCLOHYDROL_1_1"/>
    <property type="match status" value="1"/>
</dbReference>
<dbReference type="AlphaFoldDB" id="A0A133S1T1"/>
<keyword evidence="5" id="KW-0342">GTP-binding</keyword>
<keyword evidence="5" id="KW-0547">Nucleotide-binding</keyword>
<sequence>MRKEYNMDTKRIESLVYQLLEALGENPDREGLVETPKRVAQMMEEMFEGIQYTNADIADMFGKTFDVDTNQMVIVKDITCFSHCEHHMALMYDMNISIGYIPRGRVIGLSKMPRIAEMCCKRLQLQEKIGEDIAEVISIATGTDDVIVHITSSHSCVSARGVKSANSKTTTLATKGVFEQEDMINRFLTLKNA</sequence>
<proteinExistence type="inferred from homology"/>
<evidence type="ECO:0000256" key="5">
    <source>
        <dbReference type="HAMAP-Rule" id="MF_00223"/>
    </source>
</evidence>
<dbReference type="Proteomes" id="UP000070226">
    <property type="component" value="Unassembled WGS sequence"/>
</dbReference>
<evidence type="ECO:0000256" key="1">
    <source>
        <dbReference type="ARBA" id="ARBA00001052"/>
    </source>
</evidence>
<gene>
    <name evidence="5" type="primary">folE</name>
    <name evidence="7" type="ORF">HMPREF3233_01787</name>
</gene>
<dbReference type="Pfam" id="PF01227">
    <property type="entry name" value="GTP_cyclohydroI"/>
    <property type="match status" value="1"/>
</dbReference>
<dbReference type="FunFam" id="1.10.286.10:FF:000001">
    <property type="entry name" value="GTP cyclohydrolase 1"/>
    <property type="match status" value="1"/>
</dbReference>
<dbReference type="SUPFAM" id="SSF55620">
    <property type="entry name" value="Tetrahydrobiopterin biosynthesis enzymes-like"/>
    <property type="match status" value="1"/>
</dbReference>
<dbReference type="InterPro" id="IPR020602">
    <property type="entry name" value="GTP_CycHdrlase_I_dom"/>
</dbReference>
<dbReference type="Gene3D" id="1.10.286.10">
    <property type="match status" value="1"/>
</dbReference>
<dbReference type="PANTHER" id="PTHR11109:SF7">
    <property type="entry name" value="GTP CYCLOHYDROLASE 1"/>
    <property type="match status" value="1"/>
</dbReference>
<comment type="similarity">
    <text evidence="5">Belongs to the GTP cyclohydrolase I family.</text>
</comment>
<dbReference type="GO" id="GO:0008270">
    <property type="term" value="F:zinc ion binding"/>
    <property type="evidence" value="ECO:0007669"/>
    <property type="project" value="UniProtKB-UniRule"/>
</dbReference>
<dbReference type="EMBL" id="LRQT01000096">
    <property type="protein sequence ID" value="KXA62313.1"/>
    <property type="molecule type" value="Genomic_DNA"/>
</dbReference>
<keyword evidence="4 5" id="KW-0378">Hydrolase</keyword>
<dbReference type="PATRIC" id="fig|39777.7.peg.1751"/>
<comment type="catalytic activity">
    <reaction evidence="1 5">
        <text>GTP + H2O = 7,8-dihydroneopterin 3'-triphosphate + formate + H(+)</text>
        <dbReference type="Rhea" id="RHEA:17473"/>
        <dbReference type="ChEBI" id="CHEBI:15377"/>
        <dbReference type="ChEBI" id="CHEBI:15378"/>
        <dbReference type="ChEBI" id="CHEBI:15740"/>
        <dbReference type="ChEBI" id="CHEBI:37565"/>
        <dbReference type="ChEBI" id="CHEBI:58462"/>
        <dbReference type="EC" id="3.5.4.16"/>
    </reaction>
</comment>